<evidence type="ECO:0000259" key="6">
    <source>
        <dbReference type="Pfam" id="PF04542"/>
    </source>
</evidence>
<evidence type="ECO:0000256" key="3">
    <source>
        <dbReference type="ARBA" id="ARBA00023015"/>
    </source>
</evidence>
<dbReference type="InterPro" id="IPR007627">
    <property type="entry name" value="RNA_pol_sigma70_r2"/>
</dbReference>
<evidence type="ECO:0000313" key="8">
    <source>
        <dbReference type="EMBL" id="OOQ53595.1"/>
    </source>
</evidence>
<evidence type="ECO:0000256" key="2">
    <source>
        <dbReference type="ARBA" id="ARBA00011344"/>
    </source>
</evidence>
<evidence type="ECO:0000256" key="1">
    <source>
        <dbReference type="ARBA" id="ARBA00010641"/>
    </source>
</evidence>
<keyword evidence="4" id="KW-0731">Sigma factor</keyword>
<evidence type="ECO:0000256" key="4">
    <source>
        <dbReference type="ARBA" id="ARBA00023082"/>
    </source>
</evidence>
<evidence type="ECO:0000256" key="5">
    <source>
        <dbReference type="ARBA" id="ARBA00023163"/>
    </source>
</evidence>
<reference evidence="8 10" key="1">
    <citation type="submission" date="2015-07" db="EMBL/GenBank/DDBJ databases">
        <title>Draft Genome Sequence of Streptomyces antibioticus, IMRU 3720 reveals insights in the evolution of actinomycin biosynthetic gene clusters in Streptomyces.</title>
        <authorList>
            <person name="Crnovcic I."/>
            <person name="Ruckert C."/>
            <person name="Kalinowksi J."/>
            <person name="Keller U."/>
        </authorList>
    </citation>
    <scope>NUCLEOTIDE SEQUENCE [LARGE SCALE GENOMIC DNA]</scope>
    <source>
        <strain evidence="8 10">DSM 41481</strain>
    </source>
</reference>
<dbReference type="SUPFAM" id="SSF88946">
    <property type="entry name" value="Sigma2 domain of RNA polymerase sigma factors"/>
    <property type="match status" value="1"/>
</dbReference>
<dbReference type="NCBIfam" id="NF007214">
    <property type="entry name" value="PRK09636.1"/>
    <property type="match status" value="1"/>
</dbReference>
<organism evidence="9 11">
    <name type="scientific">Streptomyces antibioticus</name>
    <dbReference type="NCBI Taxonomy" id="1890"/>
    <lineage>
        <taxon>Bacteria</taxon>
        <taxon>Bacillati</taxon>
        <taxon>Actinomycetota</taxon>
        <taxon>Actinomycetes</taxon>
        <taxon>Kitasatosporales</taxon>
        <taxon>Streptomycetaceae</taxon>
        <taxon>Streptomyces</taxon>
    </lineage>
</organism>
<dbReference type="PANTHER" id="PTHR30173">
    <property type="entry name" value="SIGMA 19 FACTOR"/>
    <property type="match status" value="1"/>
</dbReference>
<dbReference type="InterPro" id="IPR013249">
    <property type="entry name" value="RNA_pol_sigma70_r4_t2"/>
</dbReference>
<dbReference type="EMBL" id="CP050692">
    <property type="protein sequence ID" value="QIT43384.1"/>
    <property type="molecule type" value="Genomic_DNA"/>
</dbReference>
<dbReference type="InterPro" id="IPR032710">
    <property type="entry name" value="NTF2-like_dom_sf"/>
</dbReference>
<dbReference type="Gene3D" id="1.10.10.10">
    <property type="entry name" value="Winged helix-like DNA-binding domain superfamily/Winged helix DNA-binding domain"/>
    <property type="match status" value="1"/>
</dbReference>
<dbReference type="NCBIfam" id="TIGR02957">
    <property type="entry name" value="SigX4"/>
    <property type="match status" value="1"/>
</dbReference>
<protein>
    <submittedName>
        <fullName evidence="9">RNA polymerase sigma-70 factor</fullName>
    </submittedName>
    <submittedName>
        <fullName evidence="8">RNA polymerase subunit sigma-24</fullName>
    </submittedName>
</protein>
<keyword evidence="3" id="KW-0805">Transcription regulation</keyword>
<dbReference type="NCBIfam" id="TIGR02937">
    <property type="entry name" value="sigma70-ECF"/>
    <property type="match status" value="1"/>
</dbReference>
<evidence type="ECO:0000259" key="7">
    <source>
        <dbReference type="Pfam" id="PF08281"/>
    </source>
</evidence>
<feature type="domain" description="RNA polymerase sigma factor 70 region 4 type 2" evidence="7">
    <location>
        <begin position="109"/>
        <end position="160"/>
    </location>
</feature>
<keyword evidence="10" id="KW-1185">Reference proteome</keyword>
<dbReference type="GO" id="GO:0016987">
    <property type="term" value="F:sigma factor activity"/>
    <property type="evidence" value="ECO:0007669"/>
    <property type="project" value="UniProtKB-KW"/>
</dbReference>
<dbReference type="AlphaFoldDB" id="A0AAE7CJQ4"/>
<gene>
    <name evidence="8" type="ORF">AFM16_07410</name>
    <name evidence="9" type="ORF">HCX60_07535</name>
</gene>
<dbReference type="Gene3D" id="1.10.1740.10">
    <property type="match status" value="1"/>
</dbReference>
<comment type="subunit">
    <text evidence="2">Interacts transiently with the RNA polymerase catalytic core formed by RpoA, RpoB, RpoC and RpoZ (2 alpha, 1 beta, 1 beta' and 1 omega subunit) to form the RNA polymerase holoenzyme that can initiate transcription.</text>
</comment>
<name>A0AAE7CJQ4_STRAT</name>
<dbReference type="SUPFAM" id="SSF88659">
    <property type="entry name" value="Sigma3 and sigma4 domains of RNA polymerase sigma factors"/>
    <property type="match status" value="1"/>
</dbReference>
<evidence type="ECO:0000313" key="11">
    <source>
        <dbReference type="Proteomes" id="UP000502504"/>
    </source>
</evidence>
<dbReference type="SUPFAM" id="SSF54427">
    <property type="entry name" value="NTF2-like"/>
    <property type="match status" value="1"/>
</dbReference>
<dbReference type="Pfam" id="PF04542">
    <property type="entry name" value="Sigma70_r2"/>
    <property type="match status" value="1"/>
</dbReference>
<dbReference type="InterPro" id="IPR014284">
    <property type="entry name" value="RNA_pol_sigma-70_dom"/>
</dbReference>
<dbReference type="EMBL" id="LHQL01000006">
    <property type="protein sequence ID" value="OOQ53595.1"/>
    <property type="molecule type" value="Genomic_DNA"/>
</dbReference>
<dbReference type="Pfam" id="PF08281">
    <property type="entry name" value="Sigma70_r4_2"/>
    <property type="match status" value="1"/>
</dbReference>
<dbReference type="RefSeq" id="WP_078632842.1">
    <property type="nucleotide sequence ID" value="NZ_CM007717.1"/>
</dbReference>
<keyword evidence="5" id="KW-0804">Transcription</keyword>
<dbReference type="GO" id="GO:0003677">
    <property type="term" value="F:DNA binding"/>
    <property type="evidence" value="ECO:0007669"/>
    <property type="project" value="InterPro"/>
</dbReference>
<dbReference type="Gene3D" id="3.10.450.50">
    <property type="match status" value="1"/>
</dbReference>
<dbReference type="PANTHER" id="PTHR30173:SF36">
    <property type="entry name" value="ECF RNA POLYMERASE SIGMA FACTOR SIGJ"/>
    <property type="match status" value="1"/>
</dbReference>
<dbReference type="Proteomes" id="UP000190306">
    <property type="component" value="Chromosome"/>
</dbReference>
<feature type="domain" description="RNA polymerase sigma-70 region 2" evidence="6">
    <location>
        <begin position="9"/>
        <end position="72"/>
    </location>
</feature>
<reference evidence="9 11" key="2">
    <citation type="submission" date="2020-03" db="EMBL/GenBank/DDBJ databases">
        <title>Is there a link between lipid content and antibiotic production in Streptomyces?</title>
        <authorList>
            <person name="David M."/>
            <person name="Lejeune C."/>
            <person name="Abreu S."/>
            <person name="Thibessard A."/>
            <person name="Leblond P."/>
            <person name="Chaminade P."/>
            <person name="Virolle M.-J."/>
        </authorList>
    </citation>
    <scope>NUCLEOTIDE SEQUENCE [LARGE SCALE GENOMIC DNA]</scope>
    <source>
        <strain evidence="9 11">DSM 41481</strain>
    </source>
</reference>
<dbReference type="InterPro" id="IPR036388">
    <property type="entry name" value="WH-like_DNA-bd_sf"/>
</dbReference>
<accession>A0AAE7CJQ4</accession>
<dbReference type="InterPro" id="IPR052704">
    <property type="entry name" value="ECF_Sigma-70_Domain"/>
</dbReference>
<dbReference type="InterPro" id="IPR013324">
    <property type="entry name" value="RNA_pol_sigma_r3/r4-like"/>
</dbReference>
<dbReference type="GO" id="GO:0006352">
    <property type="term" value="P:DNA-templated transcription initiation"/>
    <property type="evidence" value="ECO:0007669"/>
    <property type="project" value="InterPro"/>
</dbReference>
<dbReference type="Proteomes" id="UP000502504">
    <property type="component" value="Chromosome"/>
</dbReference>
<evidence type="ECO:0000313" key="10">
    <source>
        <dbReference type="Proteomes" id="UP000190306"/>
    </source>
</evidence>
<dbReference type="InterPro" id="IPR014303">
    <property type="entry name" value="RNA_pol_sigma-70_ECF"/>
</dbReference>
<proteinExistence type="inferred from homology"/>
<dbReference type="InterPro" id="IPR013325">
    <property type="entry name" value="RNA_pol_sigma_r2"/>
</dbReference>
<sequence length="296" mass="32210">MTTAIADEFETHRPRLFGLAYRMLGSAHEAEDTVQDAYLRFSGADRDVIEYPAAWLATTVTRLCLTRLTSARARRESYVGDWLPEPVVTSDGTLGPLESAEQRDAVSLAMLVLLERLTPTERAVYVLREAFAYGHREIADTLGLSEANCRQLYRRAEQRLSAREGRFEAAPARQEELVDSFLSAARNGDLAGLERILAEDVTWWSDGGGKAKAALRPILGRAKVLRFLAGVLKGATPGTTLESAELNGAPALLALDGDGTLVTTFSFVCGADGITGVRAVANPDKLDFVRRQLGQV</sequence>
<evidence type="ECO:0000313" key="9">
    <source>
        <dbReference type="EMBL" id="QIT43384.1"/>
    </source>
</evidence>
<comment type="similarity">
    <text evidence="1">Belongs to the sigma-70 factor family. ECF subfamily.</text>
</comment>